<dbReference type="SUPFAM" id="SSF53067">
    <property type="entry name" value="Actin-like ATPase domain"/>
    <property type="match status" value="1"/>
</dbReference>
<dbReference type="Gene3D" id="3.30.420.40">
    <property type="match status" value="1"/>
</dbReference>
<keyword evidence="3" id="KW-0418">Kinase</keyword>
<comment type="similarity">
    <text evidence="1">Belongs to the FGGY kinase family.</text>
</comment>
<evidence type="ECO:0000256" key="1">
    <source>
        <dbReference type="ARBA" id="ARBA00009156"/>
    </source>
</evidence>
<accession>A0A328VAY8</accession>
<dbReference type="AlphaFoldDB" id="A0A328VAY8"/>
<name>A0A328VAY8_9CHLR</name>
<dbReference type="InterPro" id="IPR050406">
    <property type="entry name" value="FGGY_Carb_Kinase"/>
</dbReference>
<evidence type="ECO:0000313" key="6">
    <source>
        <dbReference type="Proteomes" id="UP000248706"/>
    </source>
</evidence>
<feature type="domain" description="Carbohydrate kinase FGGY C-terminal" evidence="4">
    <location>
        <begin position="27"/>
        <end position="125"/>
    </location>
</feature>
<dbReference type="PANTHER" id="PTHR43095">
    <property type="entry name" value="SUGAR KINASE"/>
    <property type="match status" value="1"/>
</dbReference>
<evidence type="ECO:0000313" key="5">
    <source>
        <dbReference type="EMBL" id="RAQ93853.1"/>
    </source>
</evidence>
<proteinExistence type="inferred from homology"/>
<dbReference type="PANTHER" id="PTHR43095:SF5">
    <property type="entry name" value="XYLULOSE KINASE"/>
    <property type="match status" value="1"/>
</dbReference>
<dbReference type="InterPro" id="IPR018485">
    <property type="entry name" value="FGGY_C"/>
</dbReference>
<reference evidence="5 6" key="1">
    <citation type="submission" date="2016-08" db="EMBL/GenBank/DDBJ databases">
        <title>Analysis of Carbohydrate Active Enzymes in Thermogemmatispora T81 Reveals Carbohydrate Degradation Ability.</title>
        <authorList>
            <person name="Tomazini A."/>
            <person name="Lal S."/>
            <person name="Stott M."/>
            <person name="Henrissat B."/>
            <person name="Polikarpov I."/>
            <person name="Sparling R."/>
            <person name="Levin D.B."/>
        </authorList>
    </citation>
    <scope>NUCLEOTIDE SEQUENCE [LARGE SCALE GENOMIC DNA]</scope>
    <source>
        <strain evidence="5 6">T81</strain>
    </source>
</reference>
<evidence type="ECO:0000256" key="3">
    <source>
        <dbReference type="ARBA" id="ARBA00022777"/>
    </source>
</evidence>
<keyword evidence="2" id="KW-0808">Transferase</keyword>
<comment type="caution">
    <text evidence="5">The sequence shown here is derived from an EMBL/GenBank/DDBJ whole genome shotgun (WGS) entry which is preliminary data.</text>
</comment>
<gene>
    <name evidence="5" type="ORF">A4R35_23600</name>
</gene>
<dbReference type="GO" id="GO:0005975">
    <property type="term" value="P:carbohydrate metabolic process"/>
    <property type="evidence" value="ECO:0007669"/>
    <property type="project" value="InterPro"/>
</dbReference>
<keyword evidence="6" id="KW-1185">Reference proteome</keyword>
<dbReference type="Proteomes" id="UP000248706">
    <property type="component" value="Unassembled WGS sequence"/>
</dbReference>
<evidence type="ECO:0000259" key="4">
    <source>
        <dbReference type="Pfam" id="PF02782"/>
    </source>
</evidence>
<organism evidence="5 6">
    <name type="scientific">Thermogemmatispora tikiterensis</name>
    <dbReference type="NCBI Taxonomy" id="1825093"/>
    <lineage>
        <taxon>Bacteria</taxon>
        <taxon>Bacillati</taxon>
        <taxon>Chloroflexota</taxon>
        <taxon>Ktedonobacteria</taxon>
        <taxon>Thermogemmatisporales</taxon>
        <taxon>Thermogemmatisporaceae</taxon>
        <taxon>Thermogemmatispora</taxon>
    </lineage>
</organism>
<evidence type="ECO:0000256" key="2">
    <source>
        <dbReference type="ARBA" id="ARBA00022679"/>
    </source>
</evidence>
<protein>
    <recommendedName>
        <fullName evidence="4">Carbohydrate kinase FGGY C-terminal domain-containing protein</fullName>
    </recommendedName>
</protein>
<sequence>MVEIELRGVPEEAAKTWQQLQEAWELWRRWQPGLEQDRLEAGEQGQRLGHERRHLLHAALEGVAFGMRLALESPSEGEEDGRLLAVGGGSLCPGWQQMLADILGRELWAVAERDTALRGAALLAGLVAGYWEDATALAAWRSPVLTVTAPGAHEPCIKSTISAIASSCSHLRLPCWRSASQGVQGSVKAREGVASWSQGDFVLASR</sequence>
<dbReference type="InterPro" id="IPR043129">
    <property type="entry name" value="ATPase_NBD"/>
</dbReference>
<dbReference type="GO" id="GO:0016301">
    <property type="term" value="F:kinase activity"/>
    <property type="evidence" value="ECO:0007669"/>
    <property type="project" value="UniProtKB-KW"/>
</dbReference>
<dbReference type="EMBL" id="MCIF01000005">
    <property type="protein sequence ID" value="RAQ93853.1"/>
    <property type="molecule type" value="Genomic_DNA"/>
</dbReference>
<dbReference type="Pfam" id="PF02782">
    <property type="entry name" value="FGGY_C"/>
    <property type="match status" value="1"/>
</dbReference>